<keyword evidence="2" id="KW-1185">Reference proteome</keyword>
<gene>
    <name evidence="1" type="ORF">X801_04976</name>
</gene>
<evidence type="ECO:0000313" key="1">
    <source>
        <dbReference type="EMBL" id="OON19159.1"/>
    </source>
</evidence>
<protein>
    <submittedName>
        <fullName evidence="1">Uncharacterized protein</fullName>
    </submittedName>
</protein>
<accession>A0A1S8WXB1</accession>
<dbReference type="EMBL" id="KV893547">
    <property type="protein sequence ID" value="OON19159.1"/>
    <property type="molecule type" value="Genomic_DNA"/>
</dbReference>
<name>A0A1S8WXB1_OPIVI</name>
<reference evidence="1 2" key="1">
    <citation type="submission" date="2015-03" db="EMBL/GenBank/DDBJ databases">
        <title>Draft genome of the nematode, Opisthorchis viverrini.</title>
        <authorList>
            <person name="Mitreva M."/>
        </authorList>
    </citation>
    <scope>NUCLEOTIDE SEQUENCE [LARGE SCALE GENOMIC DNA]</scope>
    <source>
        <strain evidence="1">Khon Kaen</strain>
    </source>
</reference>
<organism evidence="1 2">
    <name type="scientific">Opisthorchis viverrini</name>
    <name type="common">Southeast Asian liver fluke</name>
    <dbReference type="NCBI Taxonomy" id="6198"/>
    <lineage>
        <taxon>Eukaryota</taxon>
        <taxon>Metazoa</taxon>
        <taxon>Spiralia</taxon>
        <taxon>Lophotrochozoa</taxon>
        <taxon>Platyhelminthes</taxon>
        <taxon>Trematoda</taxon>
        <taxon>Digenea</taxon>
        <taxon>Opisthorchiida</taxon>
        <taxon>Opisthorchiata</taxon>
        <taxon>Opisthorchiidae</taxon>
        <taxon>Opisthorchis</taxon>
    </lineage>
</organism>
<sequence>MRSRRPVVTQQHNESESLKQLMDNCGYLSAMRCSETRRLRFLGFSLTELRELFTRHNEEQPFNSTTQCNTIRKHRPWVHIHSCSFCVIRNFAKRVTNISAALLRNKAGQREASTHACDKSVIRMQGCTVAFRRTNFSRQAKNNDITVEVVEIGGGWIKFSNDHLVRLDGHLKCTFTISNAWLVTCRHVLKTCRVKRWNPSSKMSTSRWLILGLVPEPTCGQVSSSTAERSVFPLDKGSKLVVGHRDAFNYLEVLLRLGSDSFRAETDKRADDLARTVGMQQMPLSKFSGTELRTPYNNKSRAIAAKAFH</sequence>
<dbReference type="AlphaFoldDB" id="A0A1S8WXB1"/>
<evidence type="ECO:0000313" key="2">
    <source>
        <dbReference type="Proteomes" id="UP000243686"/>
    </source>
</evidence>
<proteinExistence type="predicted"/>
<dbReference type="Proteomes" id="UP000243686">
    <property type="component" value="Unassembled WGS sequence"/>
</dbReference>